<dbReference type="HAMAP" id="MF_00489">
    <property type="entry name" value="UPF0178"/>
    <property type="match status" value="1"/>
</dbReference>
<comment type="caution">
    <text evidence="3">The sequence shown here is derived from an EMBL/GenBank/DDBJ whole genome shotgun (WGS) entry which is preliminary data.</text>
</comment>
<evidence type="ECO:0000256" key="1">
    <source>
        <dbReference type="ARBA" id="ARBA00008522"/>
    </source>
</evidence>
<dbReference type="CDD" id="cd18720">
    <property type="entry name" value="PIN_YqxD-like"/>
    <property type="match status" value="1"/>
</dbReference>
<dbReference type="PANTHER" id="PTHR35146">
    <property type="entry name" value="UPF0178 PROTEIN YAII"/>
    <property type="match status" value="1"/>
</dbReference>
<name>A0A370UDV0_9GAMM</name>
<organism evidence="3 4">
    <name type="scientific">Marinomonas piezotolerans</name>
    <dbReference type="NCBI Taxonomy" id="2213058"/>
    <lineage>
        <taxon>Bacteria</taxon>
        <taxon>Pseudomonadati</taxon>
        <taxon>Pseudomonadota</taxon>
        <taxon>Gammaproteobacteria</taxon>
        <taxon>Oceanospirillales</taxon>
        <taxon>Oceanospirillaceae</taxon>
        <taxon>Marinomonas</taxon>
    </lineage>
</organism>
<dbReference type="NCBIfam" id="NF001095">
    <property type="entry name" value="PRK00124.1"/>
    <property type="match status" value="1"/>
</dbReference>
<proteinExistence type="inferred from homology"/>
<reference evidence="3 4" key="1">
    <citation type="submission" date="2018-06" db="EMBL/GenBank/DDBJ databases">
        <title>Marinomonas sp. YLB-05 draft genome sequence.</title>
        <authorList>
            <person name="Yu L."/>
            <person name="Tang X."/>
        </authorList>
    </citation>
    <scope>NUCLEOTIDE SEQUENCE [LARGE SCALE GENOMIC DNA]</scope>
    <source>
        <strain evidence="3 4">YLB-05</strain>
    </source>
</reference>
<dbReference type="Pfam" id="PF02639">
    <property type="entry name" value="DUF188"/>
    <property type="match status" value="1"/>
</dbReference>
<protein>
    <recommendedName>
        <fullName evidence="2">UPF0178 protein DN730_02655</fullName>
    </recommendedName>
</protein>
<keyword evidence="4" id="KW-1185">Reference proteome</keyword>
<evidence type="ECO:0000313" key="3">
    <source>
        <dbReference type="EMBL" id="RDL45962.1"/>
    </source>
</evidence>
<dbReference type="AlphaFoldDB" id="A0A370UDV0"/>
<evidence type="ECO:0000256" key="2">
    <source>
        <dbReference type="HAMAP-Rule" id="MF_00489"/>
    </source>
</evidence>
<dbReference type="RefSeq" id="WP_115466549.1">
    <property type="nucleotide sequence ID" value="NZ_QKRA01000001.1"/>
</dbReference>
<gene>
    <name evidence="3" type="ORF">DN730_02655</name>
</gene>
<dbReference type="OrthoDB" id="9798918at2"/>
<evidence type="ECO:0000313" key="4">
    <source>
        <dbReference type="Proteomes" id="UP000254326"/>
    </source>
</evidence>
<dbReference type="InterPro" id="IPR003791">
    <property type="entry name" value="UPF0178"/>
</dbReference>
<dbReference type="PANTHER" id="PTHR35146:SF1">
    <property type="entry name" value="UPF0178 PROTEIN YAII"/>
    <property type="match status" value="1"/>
</dbReference>
<sequence>MRILVDADACPKAIKPILIKASERCEVECIFVANIAIPLPNSKWVSRKIVPSGFDEADKYIEDNIEPNDLVITSDIPLASDCLKQGAQVLTSKGEEYSQDNIKQKLAIRDFMDQMRSSGIDTGGSAPFGDKDKAAFANALDRILARRETM</sequence>
<dbReference type="Proteomes" id="UP000254326">
    <property type="component" value="Unassembled WGS sequence"/>
</dbReference>
<accession>A0A370UDV0</accession>
<dbReference type="EMBL" id="QKRA01000001">
    <property type="protein sequence ID" value="RDL45962.1"/>
    <property type="molecule type" value="Genomic_DNA"/>
</dbReference>
<comment type="similarity">
    <text evidence="1 2">Belongs to the UPF0178 family.</text>
</comment>